<keyword evidence="10" id="KW-0732">Signal</keyword>
<comment type="pathway">
    <text evidence="1 9">Cell wall biogenesis; peptidoglycan biosynthesis.</text>
</comment>
<dbReference type="GO" id="GO:0071555">
    <property type="term" value="P:cell wall organization"/>
    <property type="evidence" value="ECO:0007669"/>
    <property type="project" value="UniProtKB-UniRule"/>
</dbReference>
<evidence type="ECO:0000259" key="11">
    <source>
        <dbReference type="PROSITE" id="PS52029"/>
    </source>
</evidence>
<evidence type="ECO:0000256" key="1">
    <source>
        <dbReference type="ARBA" id="ARBA00004752"/>
    </source>
</evidence>
<evidence type="ECO:0000256" key="6">
    <source>
        <dbReference type="ARBA" id="ARBA00022960"/>
    </source>
</evidence>
<dbReference type="InterPro" id="IPR050979">
    <property type="entry name" value="LD-transpeptidase"/>
</dbReference>
<dbReference type="InterPro" id="IPR005490">
    <property type="entry name" value="LD_TPept_cat_dom"/>
</dbReference>
<evidence type="ECO:0000256" key="3">
    <source>
        <dbReference type="ARBA" id="ARBA00022676"/>
    </source>
</evidence>
<dbReference type="PANTHER" id="PTHR30582:SF24">
    <property type="entry name" value="L,D-TRANSPEPTIDASE ERFK_SRFK-RELATED"/>
    <property type="match status" value="1"/>
</dbReference>
<gene>
    <name evidence="12" type="ORF">ICN82_15465</name>
</gene>
<name>A0A8J7CII9_9RHOB</name>
<evidence type="ECO:0000256" key="7">
    <source>
        <dbReference type="ARBA" id="ARBA00022984"/>
    </source>
</evidence>
<feature type="active site" description="Nucleophile" evidence="9">
    <location>
        <position position="187"/>
    </location>
</feature>
<dbReference type="GO" id="GO:0008360">
    <property type="term" value="P:regulation of cell shape"/>
    <property type="evidence" value="ECO:0007669"/>
    <property type="project" value="UniProtKB-UniRule"/>
</dbReference>
<comment type="similarity">
    <text evidence="2">Belongs to the YkuD family.</text>
</comment>
<evidence type="ECO:0000256" key="8">
    <source>
        <dbReference type="ARBA" id="ARBA00023316"/>
    </source>
</evidence>
<dbReference type="SUPFAM" id="SSF141523">
    <property type="entry name" value="L,D-transpeptidase catalytic domain-like"/>
    <property type="match status" value="1"/>
</dbReference>
<keyword evidence="3" id="KW-0328">Glycosyltransferase</keyword>
<organism evidence="12 13">
    <name type="scientific">Mangrovicoccus algicola</name>
    <dbReference type="NCBI Taxonomy" id="2771008"/>
    <lineage>
        <taxon>Bacteria</taxon>
        <taxon>Pseudomonadati</taxon>
        <taxon>Pseudomonadota</taxon>
        <taxon>Alphaproteobacteria</taxon>
        <taxon>Rhodobacterales</taxon>
        <taxon>Paracoccaceae</taxon>
        <taxon>Mangrovicoccus</taxon>
    </lineage>
</organism>
<reference evidence="12" key="1">
    <citation type="submission" date="2020-09" db="EMBL/GenBank/DDBJ databases">
        <title>A novel bacterium of genus Mangrovicoccus, isolated from South China Sea.</title>
        <authorList>
            <person name="Huang H."/>
            <person name="Mo K."/>
            <person name="Hu Y."/>
        </authorList>
    </citation>
    <scope>NUCLEOTIDE SEQUENCE</scope>
    <source>
        <strain evidence="12">HB182678</strain>
    </source>
</reference>
<dbReference type="Proteomes" id="UP000609121">
    <property type="component" value="Unassembled WGS sequence"/>
</dbReference>
<evidence type="ECO:0000256" key="9">
    <source>
        <dbReference type="PROSITE-ProRule" id="PRU01373"/>
    </source>
</evidence>
<feature type="signal peptide" evidence="10">
    <location>
        <begin position="1"/>
        <end position="18"/>
    </location>
</feature>
<dbReference type="GO" id="GO:0018104">
    <property type="term" value="P:peptidoglycan-protein cross-linking"/>
    <property type="evidence" value="ECO:0007669"/>
    <property type="project" value="TreeGrafter"/>
</dbReference>
<dbReference type="UniPathway" id="UPA00219"/>
<evidence type="ECO:0000313" key="13">
    <source>
        <dbReference type="Proteomes" id="UP000609121"/>
    </source>
</evidence>
<dbReference type="CDD" id="cd16913">
    <property type="entry name" value="YkuD_like"/>
    <property type="match status" value="1"/>
</dbReference>
<dbReference type="AlphaFoldDB" id="A0A8J7CII9"/>
<evidence type="ECO:0000256" key="4">
    <source>
        <dbReference type="ARBA" id="ARBA00022679"/>
    </source>
</evidence>
<protein>
    <submittedName>
        <fullName evidence="12">L,D-transpeptidase</fullName>
    </submittedName>
</protein>
<keyword evidence="6 9" id="KW-0133">Cell shape</keyword>
<dbReference type="RefSeq" id="WP_193184419.1">
    <property type="nucleotide sequence ID" value="NZ_JACVXA010000051.1"/>
</dbReference>
<feature type="active site" description="Proton donor/acceptor" evidence="9">
    <location>
        <position position="171"/>
    </location>
</feature>
<proteinExistence type="inferred from homology"/>
<keyword evidence="5" id="KW-0378">Hydrolase</keyword>
<keyword evidence="7 9" id="KW-0573">Peptidoglycan synthesis</keyword>
<dbReference type="PROSITE" id="PS52029">
    <property type="entry name" value="LD_TPASE"/>
    <property type="match status" value="1"/>
</dbReference>
<feature type="chain" id="PRO_5035183560" evidence="10">
    <location>
        <begin position="19"/>
        <end position="226"/>
    </location>
</feature>
<dbReference type="EMBL" id="JACVXA010000051">
    <property type="protein sequence ID" value="MBE3639600.1"/>
    <property type="molecule type" value="Genomic_DNA"/>
</dbReference>
<dbReference type="GO" id="GO:0016757">
    <property type="term" value="F:glycosyltransferase activity"/>
    <property type="evidence" value="ECO:0007669"/>
    <property type="project" value="UniProtKB-KW"/>
</dbReference>
<dbReference type="GO" id="GO:0005576">
    <property type="term" value="C:extracellular region"/>
    <property type="evidence" value="ECO:0007669"/>
    <property type="project" value="TreeGrafter"/>
</dbReference>
<feature type="domain" description="L,D-TPase catalytic" evidence="11">
    <location>
        <begin position="74"/>
        <end position="212"/>
    </location>
</feature>
<keyword evidence="4" id="KW-0808">Transferase</keyword>
<dbReference type="GO" id="GO:0071972">
    <property type="term" value="F:peptidoglycan L,D-transpeptidase activity"/>
    <property type="evidence" value="ECO:0007669"/>
    <property type="project" value="TreeGrafter"/>
</dbReference>
<sequence>MFRTTLSVLALCVLSACAAPPLDDAGPGQVTRAEAARYEGMWDDGIWVPPVDGRYLGPDTVRREVAYWSDEPPGTIVVDPYARYLYLIQGDNRALRYAVAVGEAGKAFSGNAVIAFGREWPRWTPTRNMLRSDPELYEPHRGGMEGGLENPLGARALYLYRNGRDTLYRIHGTPYPWSVGRAASSGCIRLYQQDIIDLYQRVGHEGTRVKVLNAAQSGEGTGPLSG</sequence>
<dbReference type="Gene3D" id="2.40.440.10">
    <property type="entry name" value="L,D-transpeptidase catalytic domain-like"/>
    <property type="match status" value="1"/>
</dbReference>
<dbReference type="InterPro" id="IPR038063">
    <property type="entry name" value="Transpep_catalytic_dom"/>
</dbReference>
<evidence type="ECO:0000256" key="2">
    <source>
        <dbReference type="ARBA" id="ARBA00005992"/>
    </source>
</evidence>
<dbReference type="Pfam" id="PF03734">
    <property type="entry name" value="YkuD"/>
    <property type="match status" value="1"/>
</dbReference>
<dbReference type="PANTHER" id="PTHR30582">
    <property type="entry name" value="L,D-TRANSPEPTIDASE"/>
    <property type="match status" value="1"/>
</dbReference>
<evidence type="ECO:0000256" key="10">
    <source>
        <dbReference type="SAM" id="SignalP"/>
    </source>
</evidence>
<keyword evidence="8 9" id="KW-0961">Cell wall biogenesis/degradation</keyword>
<evidence type="ECO:0000256" key="5">
    <source>
        <dbReference type="ARBA" id="ARBA00022801"/>
    </source>
</evidence>
<dbReference type="PROSITE" id="PS51257">
    <property type="entry name" value="PROKAR_LIPOPROTEIN"/>
    <property type="match status" value="1"/>
</dbReference>
<comment type="caution">
    <text evidence="12">The sequence shown here is derived from an EMBL/GenBank/DDBJ whole genome shotgun (WGS) entry which is preliminary data.</text>
</comment>
<evidence type="ECO:0000313" key="12">
    <source>
        <dbReference type="EMBL" id="MBE3639600.1"/>
    </source>
</evidence>
<accession>A0A8J7CII9</accession>
<keyword evidence="13" id="KW-1185">Reference proteome</keyword>